<sequence length="146" mass="16002">MLRVQPFFLAVLYSFLTSAVPMYDEPADKIIYERQGPGTGGPFGDTTLRTDLGTLNCGCGGGCEKSKMESETIAIGFEAGGGEWITGGFSVTKEYPTGETDTCYGEDGETLCIWQRVHHTACTVEETESNRCNGVQKRQFVMKYPE</sequence>
<reference evidence="2" key="1">
    <citation type="journal article" date="2020" name="Stud. Mycol.">
        <title>101 Dothideomycetes genomes: a test case for predicting lifestyles and emergence of pathogens.</title>
        <authorList>
            <person name="Haridas S."/>
            <person name="Albert R."/>
            <person name="Binder M."/>
            <person name="Bloem J."/>
            <person name="Labutti K."/>
            <person name="Salamov A."/>
            <person name="Andreopoulos B."/>
            <person name="Baker S."/>
            <person name="Barry K."/>
            <person name="Bills G."/>
            <person name="Bluhm B."/>
            <person name="Cannon C."/>
            <person name="Castanera R."/>
            <person name="Culley D."/>
            <person name="Daum C."/>
            <person name="Ezra D."/>
            <person name="Gonzalez J."/>
            <person name="Henrissat B."/>
            <person name="Kuo A."/>
            <person name="Liang C."/>
            <person name="Lipzen A."/>
            <person name="Lutzoni F."/>
            <person name="Magnuson J."/>
            <person name="Mondo S."/>
            <person name="Nolan M."/>
            <person name="Ohm R."/>
            <person name="Pangilinan J."/>
            <person name="Park H.-J."/>
            <person name="Ramirez L."/>
            <person name="Alfaro M."/>
            <person name="Sun H."/>
            <person name="Tritt A."/>
            <person name="Yoshinaga Y."/>
            <person name="Zwiers L.-H."/>
            <person name="Turgeon B."/>
            <person name="Goodwin S."/>
            <person name="Spatafora J."/>
            <person name="Crous P."/>
            <person name="Grigoriev I."/>
        </authorList>
    </citation>
    <scope>NUCLEOTIDE SEQUENCE</scope>
    <source>
        <strain evidence="2">SCOH1-5</strain>
    </source>
</reference>
<dbReference type="Proteomes" id="UP000799539">
    <property type="component" value="Unassembled WGS sequence"/>
</dbReference>
<proteinExistence type="predicted"/>
<keyword evidence="1" id="KW-0732">Signal</keyword>
<dbReference type="OrthoDB" id="3641682at2759"/>
<dbReference type="EMBL" id="ML992683">
    <property type="protein sequence ID" value="KAF2210115.1"/>
    <property type="molecule type" value="Genomic_DNA"/>
</dbReference>
<dbReference type="AlphaFoldDB" id="A0A6A6F9V6"/>
<keyword evidence="3" id="KW-1185">Reference proteome</keyword>
<accession>A0A6A6F9V6</accession>
<protein>
    <submittedName>
        <fullName evidence="2">Uncharacterized protein</fullName>
    </submittedName>
</protein>
<evidence type="ECO:0000256" key="1">
    <source>
        <dbReference type="SAM" id="SignalP"/>
    </source>
</evidence>
<gene>
    <name evidence="2" type="ORF">CERZMDRAFT_99807</name>
</gene>
<feature type="signal peptide" evidence="1">
    <location>
        <begin position="1"/>
        <end position="19"/>
    </location>
</feature>
<feature type="chain" id="PRO_5025460049" evidence="1">
    <location>
        <begin position="20"/>
        <end position="146"/>
    </location>
</feature>
<evidence type="ECO:0000313" key="2">
    <source>
        <dbReference type="EMBL" id="KAF2210115.1"/>
    </source>
</evidence>
<organism evidence="2 3">
    <name type="scientific">Cercospora zeae-maydis SCOH1-5</name>
    <dbReference type="NCBI Taxonomy" id="717836"/>
    <lineage>
        <taxon>Eukaryota</taxon>
        <taxon>Fungi</taxon>
        <taxon>Dikarya</taxon>
        <taxon>Ascomycota</taxon>
        <taxon>Pezizomycotina</taxon>
        <taxon>Dothideomycetes</taxon>
        <taxon>Dothideomycetidae</taxon>
        <taxon>Mycosphaerellales</taxon>
        <taxon>Mycosphaerellaceae</taxon>
        <taxon>Cercospora</taxon>
    </lineage>
</organism>
<name>A0A6A6F9V6_9PEZI</name>
<evidence type="ECO:0000313" key="3">
    <source>
        <dbReference type="Proteomes" id="UP000799539"/>
    </source>
</evidence>